<proteinExistence type="predicted"/>
<gene>
    <name evidence="2" type="ORF">ACFSUL_15540</name>
</gene>
<protein>
    <submittedName>
        <fullName evidence="2">YckD family protein</fullName>
    </submittedName>
</protein>
<dbReference type="Proteomes" id="UP001597506">
    <property type="component" value="Unassembled WGS sequence"/>
</dbReference>
<comment type="caution">
    <text evidence="2">The sequence shown here is derived from an EMBL/GenBank/DDBJ whole genome shotgun (WGS) entry which is preliminary data.</text>
</comment>
<keyword evidence="3" id="KW-1185">Reference proteome</keyword>
<feature type="chain" id="PRO_5047502771" evidence="1">
    <location>
        <begin position="20"/>
        <end position="110"/>
    </location>
</feature>
<organism evidence="2 3">
    <name type="scientific">Bacillus seohaeanensis</name>
    <dbReference type="NCBI Taxonomy" id="284580"/>
    <lineage>
        <taxon>Bacteria</taxon>
        <taxon>Bacillati</taxon>
        <taxon>Bacillota</taxon>
        <taxon>Bacilli</taxon>
        <taxon>Bacillales</taxon>
        <taxon>Bacillaceae</taxon>
        <taxon>Bacillus</taxon>
    </lineage>
</organism>
<accession>A0ABW5RTX7</accession>
<dbReference type="InterPro" id="IPR024485">
    <property type="entry name" value="DUF2680"/>
</dbReference>
<evidence type="ECO:0000313" key="2">
    <source>
        <dbReference type="EMBL" id="MFD2682152.1"/>
    </source>
</evidence>
<dbReference type="EMBL" id="JBHUMF010000031">
    <property type="protein sequence ID" value="MFD2682152.1"/>
    <property type="molecule type" value="Genomic_DNA"/>
</dbReference>
<evidence type="ECO:0000313" key="3">
    <source>
        <dbReference type="Proteomes" id="UP001597506"/>
    </source>
</evidence>
<keyword evidence="1" id="KW-0732">Signal</keyword>
<feature type="signal peptide" evidence="1">
    <location>
        <begin position="1"/>
        <end position="19"/>
    </location>
</feature>
<name>A0ABW5RTX7_9BACI</name>
<reference evidence="3" key="1">
    <citation type="journal article" date="2019" name="Int. J. Syst. Evol. Microbiol.">
        <title>The Global Catalogue of Microorganisms (GCM) 10K type strain sequencing project: providing services to taxonomists for standard genome sequencing and annotation.</title>
        <authorList>
            <consortium name="The Broad Institute Genomics Platform"/>
            <consortium name="The Broad Institute Genome Sequencing Center for Infectious Disease"/>
            <person name="Wu L."/>
            <person name="Ma J."/>
        </authorList>
    </citation>
    <scope>NUCLEOTIDE SEQUENCE [LARGE SCALE GENOMIC DNA]</scope>
    <source>
        <strain evidence="3">KCTC 3913</strain>
    </source>
</reference>
<dbReference type="Pfam" id="PF10925">
    <property type="entry name" value="DUF2680"/>
    <property type="match status" value="1"/>
</dbReference>
<evidence type="ECO:0000256" key="1">
    <source>
        <dbReference type="SAM" id="SignalP"/>
    </source>
</evidence>
<sequence length="110" mass="13201">MKRVLLAIFTIFLFTFGFAQSAGAEGVQSKDERPQVKLTDEQKAELGKIHEDLHVKKKELINKYVEYGVFTEEQGKAMIEKLEERYSKLKENNYMMRWHHYHKMKERHLR</sequence>
<dbReference type="RefSeq" id="WP_377936860.1">
    <property type="nucleotide sequence ID" value="NZ_JBHUMF010000031.1"/>
</dbReference>